<protein>
    <recommendedName>
        <fullName evidence="3">AroM protein</fullName>
    </recommendedName>
</protein>
<dbReference type="InterPro" id="IPR010843">
    <property type="entry name" value="Uncharacterised_AroM"/>
</dbReference>
<dbReference type="EMBL" id="BMFY01000001">
    <property type="protein sequence ID" value="GGA02519.1"/>
    <property type="molecule type" value="Genomic_DNA"/>
</dbReference>
<dbReference type="Proteomes" id="UP000616114">
    <property type="component" value="Unassembled WGS sequence"/>
</dbReference>
<dbReference type="Pfam" id="PF07302">
    <property type="entry name" value="AroM"/>
    <property type="match status" value="1"/>
</dbReference>
<sequence>MSALGVVTIGQAPREDIAQSFAPHFDRAGIGIVQAGALDGLSEDAIRSTLAPAEGETTYITRLLSGTSVELAKRHVVPLLQQRVNELESQCAAVVVVCTGDFPMLTSGLPLFFPDQLLLQAARDRQLDGSLGLVVPLSRQTEDISAKWDELGVTIHTAVATPYGEADLAAAAAVLAVHRPELIVLDCMGYTAAHGQTVQEASGCEVLVPQEFIPRYVAQKLGEAE</sequence>
<accession>A0A8J2XHZ5</accession>
<evidence type="ECO:0000313" key="2">
    <source>
        <dbReference type="Proteomes" id="UP000616114"/>
    </source>
</evidence>
<reference evidence="1" key="1">
    <citation type="journal article" date="2014" name="Int. J. Syst. Evol. Microbiol.">
        <title>Complete genome sequence of Corynebacterium casei LMG S-19264T (=DSM 44701T), isolated from a smear-ripened cheese.</title>
        <authorList>
            <consortium name="US DOE Joint Genome Institute (JGI-PGF)"/>
            <person name="Walter F."/>
            <person name="Albersmeier A."/>
            <person name="Kalinowski J."/>
            <person name="Ruckert C."/>
        </authorList>
    </citation>
    <scope>NUCLEOTIDE SEQUENCE</scope>
    <source>
        <strain evidence="1">CGMCC 1.12785</strain>
    </source>
</reference>
<keyword evidence="2" id="KW-1185">Reference proteome</keyword>
<reference evidence="1" key="2">
    <citation type="submission" date="2020-09" db="EMBL/GenBank/DDBJ databases">
        <authorList>
            <person name="Sun Q."/>
            <person name="Zhou Y."/>
        </authorList>
    </citation>
    <scope>NUCLEOTIDE SEQUENCE</scope>
    <source>
        <strain evidence="1">CGMCC 1.12785</strain>
    </source>
</reference>
<dbReference type="RefSeq" id="WP_188548994.1">
    <property type="nucleotide sequence ID" value="NZ_BMFY01000001.1"/>
</dbReference>
<proteinExistence type="predicted"/>
<gene>
    <name evidence="1" type="ORF">GCM10011333_01330</name>
</gene>
<organism evidence="1 2">
    <name type="scientific">Sediminivirga luteola</name>
    <dbReference type="NCBI Taxonomy" id="1774748"/>
    <lineage>
        <taxon>Bacteria</taxon>
        <taxon>Bacillati</taxon>
        <taxon>Actinomycetota</taxon>
        <taxon>Actinomycetes</taxon>
        <taxon>Micrococcales</taxon>
        <taxon>Brevibacteriaceae</taxon>
        <taxon>Sediminivirga</taxon>
    </lineage>
</organism>
<evidence type="ECO:0000313" key="1">
    <source>
        <dbReference type="EMBL" id="GGA02519.1"/>
    </source>
</evidence>
<evidence type="ECO:0008006" key="3">
    <source>
        <dbReference type="Google" id="ProtNLM"/>
    </source>
</evidence>
<dbReference type="AlphaFoldDB" id="A0A8J2XHZ5"/>
<comment type="caution">
    <text evidence="1">The sequence shown here is derived from an EMBL/GenBank/DDBJ whole genome shotgun (WGS) entry which is preliminary data.</text>
</comment>
<name>A0A8J2XHZ5_9MICO</name>